<dbReference type="GO" id="GO:0032259">
    <property type="term" value="P:methylation"/>
    <property type="evidence" value="ECO:0007669"/>
    <property type="project" value="UniProtKB-KW"/>
</dbReference>
<dbReference type="SMART" id="SM00809">
    <property type="entry name" value="Alpha_adaptinC2"/>
    <property type="match status" value="1"/>
</dbReference>
<dbReference type="Pfam" id="PF13649">
    <property type="entry name" value="Methyltransf_25"/>
    <property type="match status" value="1"/>
</dbReference>
<keyword evidence="5 12" id="KW-0489">Methyltransferase</keyword>
<dbReference type="Pfam" id="PF02296">
    <property type="entry name" value="Alpha_adaptin_C"/>
    <property type="match status" value="1"/>
</dbReference>
<dbReference type="FunFam" id="3.40.50.150:FF:000003">
    <property type="entry name" value="Blast:Protein arginine N-methyltransferase 1"/>
    <property type="match status" value="1"/>
</dbReference>
<evidence type="ECO:0000256" key="6">
    <source>
        <dbReference type="ARBA" id="ARBA00022679"/>
    </source>
</evidence>
<dbReference type="Gene3D" id="2.60.40.1230">
    <property type="match status" value="1"/>
</dbReference>
<name>A0A507F798_9FUNG</name>
<evidence type="ECO:0000256" key="3">
    <source>
        <dbReference type="ARBA" id="ARBA00022448"/>
    </source>
</evidence>
<dbReference type="InterPro" id="IPR029063">
    <property type="entry name" value="SAM-dependent_MTases_sf"/>
</dbReference>
<dbReference type="InterPro" id="IPR050840">
    <property type="entry name" value="Adaptor_Complx_Large_Subunit"/>
</dbReference>
<dbReference type="InterPro" id="IPR003164">
    <property type="entry name" value="Clathrin_a-adaptin_app_sub_C"/>
</dbReference>
<keyword evidence="6 12" id="KW-0808">Transferase</keyword>
<keyword evidence="9" id="KW-0472">Membrane</keyword>
<dbReference type="FunFam" id="1.25.10.10:FF:000020">
    <property type="entry name" value="AP-2 complex subunit alpha"/>
    <property type="match status" value="1"/>
</dbReference>
<evidence type="ECO:0000256" key="10">
    <source>
        <dbReference type="ARBA" id="ARBA00023176"/>
    </source>
</evidence>
<dbReference type="InterPro" id="IPR008152">
    <property type="entry name" value="Clathrin_a/b/g-adaptin_app_Ig"/>
</dbReference>
<keyword evidence="4" id="KW-0254">Endocytosis</keyword>
<dbReference type="GO" id="GO:0035242">
    <property type="term" value="F:protein-arginine omega-N asymmetric methyltransferase activity"/>
    <property type="evidence" value="ECO:0007669"/>
    <property type="project" value="UniProtKB-EC"/>
</dbReference>
<dbReference type="SUPFAM" id="SSF53335">
    <property type="entry name" value="S-adenosyl-L-methionine-dependent methyltransferases"/>
    <property type="match status" value="1"/>
</dbReference>
<dbReference type="Gene3D" id="3.40.50.150">
    <property type="entry name" value="Vaccinia Virus protein VP39"/>
    <property type="match status" value="1"/>
</dbReference>
<evidence type="ECO:0000256" key="11">
    <source>
        <dbReference type="ARBA" id="ARBA00049303"/>
    </source>
</evidence>
<dbReference type="InterPro" id="IPR011989">
    <property type="entry name" value="ARM-like"/>
</dbReference>
<evidence type="ECO:0000256" key="13">
    <source>
        <dbReference type="SAM" id="MobiDB-lite"/>
    </source>
</evidence>
<dbReference type="Gene3D" id="3.30.310.10">
    <property type="entry name" value="TATA-Binding Protein"/>
    <property type="match status" value="1"/>
</dbReference>
<comment type="caution">
    <text evidence="15">The sequence shown here is derived from an EMBL/GenBank/DDBJ whole genome shotgun (WGS) entry which is preliminary data.</text>
</comment>
<accession>A0A507F798</accession>
<sequence>MAQQQKKDDAMTSKDYYFDSYAHFGIHEEMLKDEVRTISYRNSIYHNQHLFKDKVVLDVGCGTGILCMFAAKAGAKRVIGVDMSNIIDQAKVIVKANGFGEDKILLIKGKMEEVVLPVEKVDIIISEWMGYALLYESMLNTVLYARDRYLTKGGLIFPDKATMYLAAIEDGEYKDSKINFWDNVYGFDMSHIKNLALREPLVDTVNANAVNTTACGFRQIDLYTVTVDDLTFNVPFKLSATRDDYVHAFICYFDCFFTACHKPVKLPTGPHDTYTHWKQTVFYLTDVLVVKQNETISGNVSFAPNKDNHRDLDISISYKFQGQVTSLEATHNYKMLTIFIADLRNCRARELEEKRINKELSNIRTKFKDPKLIGYQKKKYVAKLLYMYILGWEVDFGYMEMVDLLSSDKYTEKQIGYLAVTLMLGENADLSRLILNCLSRDMQGNSEIFACLALHAIANVGSKDMAVQLSGEVQQLLVSGNHTSFVRKKAALCLLRLYRKFPEAFQAVDWAQKIIFMMDDRDLGTALAVASLVLALAQQYPDAYFGAVPKAVNRLHRVLIEKDFTSEYLYYKIPVPWLQVKLLRLLQYFPSPGEPQVFRKLNDVLVYIIQNSAEVPKNVQHNNAQNAILFEAINLCIHLDPLSDLVDQTLVLLGNFIVAKETNSRYLALETMCHLAATGARNCLDALRVHQETIIISLKDKDISVRRRALDLLYSMCDQNNVRVIVAELLQYLQIADFAIREEMVLKIAILAEKFAMEYSWYVDVVLQLITIAGEFVSDDIWFRVVQIITNNEVLQEYAVATILGALRSPNCHETTIKVGGCILGEFGHLIANMPGCSPIDQFTALHSKFPTCSPQTRALLLTTYIKFINLFPEIKHEILAVFKLHRSVLDVELQQRASEYLALATRDTEELLQTVCEEMPAYPDRESALLSALNKRIADTEDKRTWVIGGKDANTEVAKAKAIRDAAIAAAAANGAPIGRQRIGGGGKLKSFEDVLQETSVPPGSSEEADILRAIELSKQEQQMHQQQQQQSNGYQQSPVPKADALGADVIDYSLVKPVVAALSGGMDDSTLYSRLVTSPNGLLHRDNNLEIGIKTEYREQLGRIAIFFGNRSSQPITSLAAEIQTDSQVRLTLMQPLPSVLPSGTQLSQIYKVECGGPSTPVSFMTVSCSIGDGVSSSIPVTLTLRIPILLTKFITPIDLPSQDFFQRWKQIGGAPRESQAVFRPATGAVATASELVKIVQGLGLGIIKNVDDSPLSTVGAGIFNSTDLGKVGCMMRLEKNEQYQMYRLTVRTTNEVVSEILRAQIEECVALHI</sequence>
<gene>
    <name evidence="15" type="ORF">CcCBS67573_g05982</name>
</gene>
<evidence type="ECO:0000256" key="7">
    <source>
        <dbReference type="ARBA" id="ARBA00022691"/>
    </source>
</evidence>
<feature type="domain" description="Clathrin adaptor alpha/beta/gamma-adaptin appendage Ig-like subdomain" evidence="14">
    <location>
        <begin position="1075"/>
        <end position="1190"/>
    </location>
</feature>
<dbReference type="EMBL" id="QEAP01000235">
    <property type="protein sequence ID" value="TPX72004.1"/>
    <property type="molecule type" value="Genomic_DNA"/>
</dbReference>
<dbReference type="SUPFAM" id="SSF55711">
    <property type="entry name" value="Subdomain of clathrin and coatomer appendage domain"/>
    <property type="match status" value="1"/>
</dbReference>
<dbReference type="GO" id="GO:0006897">
    <property type="term" value="P:endocytosis"/>
    <property type="evidence" value="ECO:0007669"/>
    <property type="project" value="UniProtKB-KW"/>
</dbReference>
<protein>
    <recommendedName>
        <fullName evidence="2">type I protein arginine methyltransferase</fullName>
        <ecNumber evidence="2">2.1.1.319</ecNumber>
    </recommendedName>
</protein>
<evidence type="ECO:0000256" key="5">
    <source>
        <dbReference type="ARBA" id="ARBA00022603"/>
    </source>
</evidence>
<evidence type="ECO:0000256" key="12">
    <source>
        <dbReference type="PROSITE-ProRule" id="PRU01015"/>
    </source>
</evidence>
<keyword evidence="7 12" id="KW-0949">S-adenosyl-L-methionine</keyword>
<evidence type="ECO:0000313" key="15">
    <source>
        <dbReference type="EMBL" id="TPX72004.1"/>
    </source>
</evidence>
<keyword evidence="16" id="KW-1185">Reference proteome</keyword>
<dbReference type="PROSITE" id="PS50330">
    <property type="entry name" value="UIM"/>
    <property type="match status" value="1"/>
</dbReference>
<dbReference type="PROSITE" id="PS51678">
    <property type="entry name" value="SAM_MT_PRMT"/>
    <property type="match status" value="1"/>
</dbReference>
<evidence type="ECO:0000256" key="8">
    <source>
        <dbReference type="ARBA" id="ARBA00022927"/>
    </source>
</evidence>
<dbReference type="SUPFAM" id="SSF49348">
    <property type="entry name" value="Clathrin adaptor appendage domain"/>
    <property type="match status" value="1"/>
</dbReference>
<evidence type="ECO:0000256" key="9">
    <source>
        <dbReference type="ARBA" id="ARBA00023136"/>
    </source>
</evidence>
<dbReference type="InterPro" id="IPR009028">
    <property type="entry name" value="Coatomer/calthrin_app_sub_C"/>
</dbReference>
<dbReference type="Pfam" id="PF01602">
    <property type="entry name" value="Adaptin_N"/>
    <property type="match status" value="1"/>
</dbReference>
<comment type="subcellular location">
    <subcellularLocation>
        <location evidence="1">Membrane</location>
        <location evidence="1">Coated pit</location>
        <topology evidence="1">Peripheral membrane protein</topology>
        <orientation evidence="1">Cytoplasmic side</orientation>
    </subcellularLocation>
</comment>
<keyword evidence="10" id="KW-0168">Coated pit</keyword>
<dbReference type="InterPro" id="IPR016024">
    <property type="entry name" value="ARM-type_fold"/>
</dbReference>
<dbReference type="STRING" id="246404.A0A507F798"/>
<evidence type="ECO:0000259" key="14">
    <source>
        <dbReference type="SMART" id="SM00809"/>
    </source>
</evidence>
<evidence type="ECO:0000256" key="2">
    <source>
        <dbReference type="ARBA" id="ARBA00011925"/>
    </source>
</evidence>
<dbReference type="Gene3D" id="1.25.10.10">
    <property type="entry name" value="Leucine-rich Repeat Variant"/>
    <property type="match status" value="1"/>
</dbReference>
<dbReference type="Pfam" id="PF22528">
    <property type="entry name" value="PRMT_C"/>
    <property type="match status" value="1"/>
</dbReference>
<dbReference type="GO" id="GO:0006886">
    <property type="term" value="P:intracellular protein transport"/>
    <property type="evidence" value="ECO:0007669"/>
    <property type="project" value="InterPro"/>
</dbReference>
<evidence type="ECO:0000256" key="1">
    <source>
        <dbReference type="ARBA" id="ARBA00004277"/>
    </source>
</evidence>
<dbReference type="InterPro" id="IPR012295">
    <property type="entry name" value="TBP_dom_sf"/>
</dbReference>
<keyword evidence="8" id="KW-0653">Protein transport</keyword>
<dbReference type="EC" id="2.1.1.319" evidence="2"/>
<dbReference type="CDD" id="cd02440">
    <property type="entry name" value="AdoMet_MTases"/>
    <property type="match status" value="1"/>
</dbReference>
<dbReference type="OrthoDB" id="28053at2759"/>
<comment type="catalytic activity">
    <reaction evidence="11">
        <text>L-arginyl-[protein] + S-adenosyl-L-methionine = N(omega)-methyl-L-arginyl-[protein] + S-adenosyl-L-homocysteine + H(+)</text>
        <dbReference type="Rhea" id="RHEA:48100"/>
        <dbReference type="Rhea" id="RHEA-COMP:10532"/>
        <dbReference type="Rhea" id="RHEA-COMP:11990"/>
        <dbReference type="ChEBI" id="CHEBI:15378"/>
        <dbReference type="ChEBI" id="CHEBI:29965"/>
        <dbReference type="ChEBI" id="CHEBI:57856"/>
        <dbReference type="ChEBI" id="CHEBI:59789"/>
        <dbReference type="ChEBI" id="CHEBI:65280"/>
    </reaction>
    <physiologicalReaction direction="left-to-right" evidence="11">
        <dbReference type="Rhea" id="RHEA:48101"/>
    </physiologicalReaction>
</comment>
<organism evidence="15 16">
    <name type="scientific">Chytriomyces confervae</name>
    <dbReference type="NCBI Taxonomy" id="246404"/>
    <lineage>
        <taxon>Eukaryota</taxon>
        <taxon>Fungi</taxon>
        <taxon>Fungi incertae sedis</taxon>
        <taxon>Chytridiomycota</taxon>
        <taxon>Chytridiomycota incertae sedis</taxon>
        <taxon>Chytridiomycetes</taxon>
        <taxon>Chytridiales</taxon>
        <taxon>Chytriomycetaceae</taxon>
        <taxon>Chytriomyces</taxon>
    </lineage>
</organism>
<dbReference type="InterPro" id="IPR002553">
    <property type="entry name" value="Clathrin/coatomer_adapt-like_N"/>
</dbReference>
<dbReference type="InterPro" id="IPR013041">
    <property type="entry name" value="Clathrin_app_Ig-like_sf"/>
</dbReference>
<dbReference type="InterPro" id="IPR025799">
    <property type="entry name" value="Arg_MeTrfase"/>
</dbReference>
<dbReference type="InterPro" id="IPR003903">
    <property type="entry name" value="UIM_dom"/>
</dbReference>
<dbReference type="InterPro" id="IPR041698">
    <property type="entry name" value="Methyltransf_25"/>
</dbReference>
<dbReference type="Pfam" id="PF02883">
    <property type="entry name" value="Alpha_adaptinC2"/>
    <property type="match status" value="1"/>
</dbReference>
<dbReference type="Proteomes" id="UP000320333">
    <property type="component" value="Unassembled WGS sequence"/>
</dbReference>
<reference evidence="15 16" key="1">
    <citation type="journal article" date="2019" name="Sci. Rep.">
        <title>Comparative genomics of chytrid fungi reveal insights into the obligate biotrophic and pathogenic lifestyle of Synchytrium endobioticum.</title>
        <authorList>
            <person name="van de Vossenberg B.T.L.H."/>
            <person name="Warris S."/>
            <person name="Nguyen H.D.T."/>
            <person name="van Gent-Pelzer M.P.E."/>
            <person name="Joly D.L."/>
            <person name="van de Geest H.C."/>
            <person name="Bonants P.J.M."/>
            <person name="Smith D.S."/>
            <person name="Levesque C.A."/>
            <person name="van der Lee T.A.J."/>
        </authorList>
    </citation>
    <scope>NUCLEOTIDE SEQUENCE [LARGE SCALE GENOMIC DNA]</scope>
    <source>
        <strain evidence="15 16">CBS 675.73</strain>
    </source>
</reference>
<dbReference type="SUPFAM" id="SSF48371">
    <property type="entry name" value="ARM repeat"/>
    <property type="match status" value="1"/>
</dbReference>
<dbReference type="PANTHER" id="PTHR22780">
    <property type="entry name" value="ADAPTIN, ALPHA/GAMMA/EPSILON"/>
    <property type="match status" value="1"/>
</dbReference>
<dbReference type="GO" id="GO:0030122">
    <property type="term" value="C:AP-2 adaptor complex"/>
    <property type="evidence" value="ECO:0007669"/>
    <property type="project" value="UniProtKB-ARBA"/>
</dbReference>
<dbReference type="FunFam" id="2.70.160.11:FF:000001">
    <property type="entry name" value="Blast:Protein arginine N-methyltransferase 1"/>
    <property type="match status" value="1"/>
</dbReference>
<dbReference type="Gene3D" id="2.70.160.11">
    <property type="entry name" value="Hnrnp arginine n-methyltransferase1"/>
    <property type="match status" value="1"/>
</dbReference>
<feature type="region of interest" description="Disordered" evidence="13">
    <location>
        <begin position="1021"/>
        <end position="1042"/>
    </location>
</feature>
<evidence type="ECO:0000256" key="4">
    <source>
        <dbReference type="ARBA" id="ARBA00022583"/>
    </source>
</evidence>
<dbReference type="InterPro" id="IPR055135">
    <property type="entry name" value="PRMT_dom"/>
</dbReference>
<evidence type="ECO:0000313" key="16">
    <source>
        <dbReference type="Proteomes" id="UP000320333"/>
    </source>
</evidence>
<keyword evidence="3" id="KW-0813">Transport</keyword>
<proteinExistence type="predicted"/>
<feature type="compositionally biased region" description="Low complexity" evidence="13">
    <location>
        <begin position="1021"/>
        <end position="1038"/>
    </location>
</feature>